<dbReference type="Proteomes" id="UP000228510">
    <property type="component" value="Unassembled WGS sequence"/>
</dbReference>
<gene>
    <name evidence="1" type="ORF">COU01_01060</name>
</gene>
<evidence type="ECO:0000313" key="2">
    <source>
        <dbReference type="Proteomes" id="UP000228510"/>
    </source>
</evidence>
<organism evidence="1 2">
    <name type="scientific">Candidatus Falkowbacteria bacterium CG10_big_fil_rev_8_21_14_0_10_44_15</name>
    <dbReference type="NCBI Taxonomy" id="1974569"/>
    <lineage>
        <taxon>Bacteria</taxon>
        <taxon>Candidatus Falkowiibacteriota</taxon>
    </lineage>
</organism>
<sequence>MPDVVRNGFQFAQQVFLAPFFLKAFAGETSLERSRELQIGKNSVSLGTTAIKLATYQGKEPFMVRTPQGEPLAQINPGDQLGHLHVSHQAAQMRGLSPLEKAEQITGDFIELFRAVNNGGANLDTKQQEVLAKAQNATLIGISHLVRLFRRRTG</sequence>
<dbReference type="AlphaFoldDB" id="A0A2H0V0H1"/>
<protein>
    <submittedName>
        <fullName evidence="1">Uncharacterized protein</fullName>
    </submittedName>
</protein>
<name>A0A2H0V0H1_9BACT</name>
<dbReference type="EMBL" id="PFAT01000018">
    <property type="protein sequence ID" value="PIR92562.1"/>
    <property type="molecule type" value="Genomic_DNA"/>
</dbReference>
<proteinExistence type="predicted"/>
<reference evidence="2" key="1">
    <citation type="submission" date="2017-09" db="EMBL/GenBank/DDBJ databases">
        <title>Depth-based differentiation of microbial function through sediment-hosted aquifers and enrichment of novel symbionts in the deep terrestrial subsurface.</title>
        <authorList>
            <person name="Probst A.J."/>
            <person name="Ladd B."/>
            <person name="Jarett J.K."/>
            <person name="Geller-Mcgrath D.E."/>
            <person name="Sieber C.M.K."/>
            <person name="Emerson J.B."/>
            <person name="Anantharaman K."/>
            <person name="Thomas B.C."/>
            <person name="Malmstrom R."/>
            <person name="Stieglmeier M."/>
            <person name="Klingl A."/>
            <person name="Woyke T."/>
            <person name="Ryan C.M."/>
            <person name="Banfield J.F."/>
        </authorList>
    </citation>
    <scope>NUCLEOTIDE SEQUENCE [LARGE SCALE GENOMIC DNA]</scope>
</reference>
<feature type="non-terminal residue" evidence="1">
    <location>
        <position position="154"/>
    </location>
</feature>
<accession>A0A2H0V0H1</accession>
<comment type="caution">
    <text evidence="1">The sequence shown here is derived from an EMBL/GenBank/DDBJ whole genome shotgun (WGS) entry which is preliminary data.</text>
</comment>
<evidence type="ECO:0000313" key="1">
    <source>
        <dbReference type="EMBL" id="PIR92562.1"/>
    </source>
</evidence>